<dbReference type="SMART" id="SM00895">
    <property type="entry name" value="FCD"/>
    <property type="match status" value="1"/>
</dbReference>
<dbReference type="SUPFAM" id="SSF48008">
    <property type="entry name" value="GntR ligand-binding domain-like"/>
    <property type="match status" value="1"/>
</dbReference>
<name>A0A9Y2MQK1_9PSEU</name>
<keyword evidence="2" id="KW-0238">DNA-binding</keyword>
<dbReference type="GO" id="GO:0003700">
    <property type="term" value="F:DNA-binding transcription factor activity"/>
    <property type="evidence" value="ECO:0007669"/>
    <property type="project" value="InterPro"/>
</dbReference>
<evidence type="ECO:0000256" key="3">
    <source>
        <dbReference type="ARBA" id="ARBA00023163"/>
    </source>
</evidence>
<protein>
    <submittedName>
        <fullName evidence="5">GntR family transcriptional regulator</fullName>
    </submittedName>
</protein>
<dbReference type="RefSeq" id="WP_285968106.1">
    <property type="nucleotide sequence ID" value="NZ_CP127294.1"/>
</dbReference>
<dbReference type="SMART" id="SM00345">
    <property type="entry name" value="HTH_GNTR"/>
    <property type="match status" value="1"/>
</dbReference>
<reference evidence="5 6" key="1">
    <citation type="submission" date="2023-06" db="EMBL/GenBank/DDBJ databases">
        <authorList>
            <person name="Oyuntsetseg B."/>
            <person name="Kim S.B."/>
        </authorList>
    </citation>
    <scope>NUCLEOTIDE SEQUENCE [LARGE SCALE GENOMIC DNA]</scope>
    <source>
        <strain evidence="5 6">2-15</strain>
    </source>
</reference>
<gene>
    <name evidence="5" type="ORF">QRX50_39145</name>
</gene>
<keyword evidence="1" id="KW-0805">Transcription regulation</keyword>
<dbReference type="Gene3D" id="1.20.120.530">
    <property type="entry name" value="GntR ligand-binding domain-like"/>
    <property type="match status" value="1"/>
</dbReference>
<feature type="domain" description="HTH gntR-type" evidence="4">
    <location>
        <begin position="8"/>
        <end position="78"/>
    </location>
</feature>
<dbReference type="Pfam" id="PF00392">
    <property type="entry name" value="GntR"/>
    <property type="match status" value="1"/>
</dbReference>
<keyword evidence="6" id="KW-1185">Reference proteome</keyword>
<dbReference type="InterPro" id="IPR036390">
    <property type="entry name" value="WH_DNA-bd_sf"/>
</dbReference>
<evidence type="ECO:0000313" key="5">
    <source>
        <dbReference type="EMBL" id="WIX77365.1"/>
    </source>
</evidence>
<sequence length="251" mass="27447">MFTPVTKGRAFESVVAQIEAAIYGGQFKAGDYLPSERALVEQFSVGRSTVREALRILENMGLIKTSPGSHKGPRVSASMTEGISRMLNGAVKVEQISLVDLVQYRMMTGSTANFLAAHLRTQEHLDEMAEAIRLMAEVEPGDTEAFARADAQFHAAIRKAAGNALMDIINDVIEEAIVDLVRDTVDSSTETDEVRAEFVRTHQAVYDAIERGDAETAASMSRHSLAAVYGQSLSAEERRRLELLDASVRSE</sequence>
<dbReference type="PROSITE" id="PS50949">
    <property type="entry name" value="HTH_GNTR"/>
    <property type="match status" value="1"/>
</dbReference>
<dbReference type="InterPro" id="IPR011711">
    <property type="entry name" value="GntR_C"/>
</dbReference>
<accession>A0A9Y2MQK1</accession>
<dbReference type="GO" id="GO:0003677">
    <property type="term" value="F:DNA binding"/>
    <property type="evidence" value="ECO:0007669"/>
    <property type="project" value="UniProtKB-KW"/>
</dbReference>
<dbReference type="EMBL" id="CP127294">
    <property type="protein sequence ID" value="WIX77365.1"/>
    <property type="molecule type" value="Genomic_DNA"/>
</dbReference>
<dbReference type="InterPro" id="IPR036388">
    <property type="entry name" value="WH-like_DNA-bd_sf"/>
</dbReference>
<dbReference type="Gene3D" id="1.10.10.10">
    <property type="entry name" value="Winged helix-like DNA-binding domain superfamily/Winged helix DNA-binding domain"/>
    <property type="match status" value="1"/>
</dbReference>
<evidence type="ECO:0000256" key="1">
    <source>
        <dbReference type="ARBA" id="ARBA00023015"/>
    </source>
</evidence>
<evidence type="ECO:0000256" key="2">
    <source>
        <dbReference type="ARBA" id="ARBA00023125"/>
    </source>
</evidence>
<dbReference type="PANTHER" id="PTHR43537:SF5">
    <property type="entry name" value="UXU OPERON TRANSCRIPTIONAL REGULATOR"/>
    <property type="match status" value="1"/>
</dbReference>
<dbReference type="Pfam" id="PF07729">
    <property type="entry name" value="FCD"/>
    <property type="match status" value="1"/>
</dbReference>
<keyword evidence="3" id="KW-0804">Transcription</keyword>
<evidence type="ECO:0000313" key="6">
    <source>
        <dbReference type="Proteomes" id="UP001236014"/>
    </source>
</evidence>
<dbReference type="InterPro" id="IPR000524">
    <property type="entry name" value="Tscrpt_reg_HTH_GntR"/>
</dbReference>
<organism evidence="5 6">
    <name type="scientific">Amycolatopsis carbonis</name>
    <dbReference type="NCBI Taxonomy" id="715471"/>
    <lineage>
        <taxon>Bacteria</taxon>
        <taxon>Bacillati</taxon>
        <taxon>Actinomycetota</taxon>
        <taxon>Actinomycetes</taxon>
        <taxon>Pseudonocardiales</taxon>
        <taxon>Pseudonocardiaceae</taxon>
        <taxon>Amycolatopsis</taxon>
    </lineage>
</organism>
<dbReference type="PRINTS" id="PR00035">
    <property type="entry name" value="HTHGNTR"/>
</dbReference>
<dbReference type="PANTHER" id="PTHR43537">
    <property type="entry name" value="TRANSCRIPTIONAL REGULATOR, GNTR FAMILY"/>
    <property type="match status" value="1"/>
</dbReference>
<dbReference type="SUPFAM" id="SSF46785">
    <property type="entry name" value="Winged helix' DNA-binding domain"/>
    <property type="match status" value="1"/>
</dbReference>
<dbReference type="AlphaFoldDB" id="A0A9Y2MQK1"/>
<dbReference type="CDD" id="cd07377">
    <property type="entry name" value="WHTH_GntR"/>
    <property type="match status" value="1"/>
</dbReference>
<dbReference type="Proteomes" id="UP001236014">
    <property type="component" value="Chromosome"/>
</dbReference>
<dbReference type="KEGG" id="acab:QRX50_39145"/>
<evidence type="ECO:0000259" key="4">
    <source>
        <dbReference type="PROSITE" id="PS50949"/>
    </source>
</evidence>
<proteinExistence type="predicted"/>
<dbReference type="InterPro" id="IPR008920">
    <property type="entry name" value="TF_FadR/GntR_C"/>
</dbReference>